<evidence type="ECO:0000256" key="2">
    <source>
        <dbReference type="SAM" id="Phobius"/>
    </source>
</evidence>
<gene>
    <name evidence="3" type="ORF">LY79DRAFT_695562</name>
</gene>
<comment type="caution">
    <text evidence="3">The sequence shown here is derived from an EMBL/GenBank/DDBJ whole genome shotgun (WGS) entry which is preliminary data.</text>
</comment>
<evidence type="ECO:0000256" key="1">
    <source>
        <dbReference type="SAM" id="MobiDB-lite"/>
    </source>
</evidence>
<feature type="region of interest" description="Disordered" evidence="1">
    <location>
        <begin position="115"/>
        <end position="164"/>
    </location>
</feature>
<evidence type="ECO:0000313" key="3">
    <source>
        <dbReference type="EMBL" id="KAK1574280.1"/>
    </source>
</evidence>
<keyword evidence="2" id="KW-0472">Membrane</keyword>
<accession>A0AAD8PR79</accession>
<evidence type="ECO:0000313" key="4">
    <source>
        <dbReference type="Proteomes" id="UP001230504"/>
    </source>
</evidence>
<dbReference type="Proteomes" id="UP001230504">
    <property type="component" value="Unassembled WGS sequence"/>
</dbReference>
<dbReference type="GeneID" id="85449059"/>
<feature type="transmembrane region" description="Helical" evidence="2">
    <location>
        <begin position="32"/>
        <end position="57"/>
    </location>
</feature>
<proteinExistence type="predicted"/>
<reference evidence="3" key="1">
    <citation type="submission" date="2021-06" db="EMBL/GenBank/DDBJ databases">
        <title>Comparative genomics, transcriptomics and evolutionary studies reveal genomic signatures of adaptation to plant cell wall in hemibiotrophic fungi.</title>
        <authorList>
            <consortium name="DOE Joint Genome Institute"/>
            <person name="Baroncelli R."/>
            <person name="Diaz J.F."/>
            <person name="Benocci T."/>
            <person name="Peng M."/>
            <person name="Battaglia E."/>
            <person name="Haridas S."/>
            <person name="Andreopoulos W."/>
            <person name="Labutti K."/>
            <person name="Pangilinan J."/>
            <person name="Floch G.L."/>
            <person name="Makela M.R."/>
            <person name="Henrissat B."/>
            <person name="Grigoriev I.V."/>
            <person name="Crouch J.A."/>
            <person name="De Vries R.P."/>
            <person name="Sukno S.A."/>
            <person name="Thon M.R."/>
        </authorList>
    </citation>
    <scope>NUCLEOTIDE SEQUENCE</scope>
    <source>
        <strain evidence="3">CBS 125086</strain>
    </source>
</reference>
<feature type="transmembrane region" description="Helical" evidence="2">
    <location>
        <begin position="88"/>
        <end position="108"/>
    </location>
</feature>
<sequence>MTSSAGGVVFHMETVIAVVTATFTTQEERHSWTLIASFICLLLWISITTGLSFYYHAFLLRQRFWCAVSVILPTLVWAVLVYTKNSDVGHAFHFLPVCIEFGLIPLAISYHEEPTKPVTDDDNQSPAAYNFPDQQLSPGAEAGSFAPPRSGSTTLHNQRQYEAA</sequence>
<name>A0AAD8PR79_9PEZI</name>
<keyword evidence="2" id="KW-1133">Transmembrane helix</keyword>
<protein>
    <submittedName>
        <fullName evidence="3">Uncharacterized protein</fullName>
    </submittedName>
</protein>
<feature type="compositionally biased region" description="Polar residues" evidence="1">
    <location>
        <begin position="124"/>
        <end position="137"/>
    </location>
</feature>
<feature type="compositionally biased region" description="Polar residues" evidence="1">
    <location>
        <begin position="150"/>
        <end position="164"/>
    </location>
</feature>
<dbReference type="AlphaFoldDB" id="A0AAD8PR79"/>
<organism evidence="3 4">
    <name type="scientific">Colletotrichum navitas</name>
    <dbReference type="NCBI Taxonomy" id="681940"/>
    <lineage>
        <taxon>Eukaryota</taxon>
        <taxon>Fungi</taxon>
        <taxon>Dikarya</taxon>
        <taxon>Ascomycota</taxon>
        <taxon>Pezizomycotina</taxon>
        <taxon>Sordariomycetes</taxon>
        <taxon>Hypocreomycetidae</taxon>
        <taxon>Glomerellales</taxon>
        <taxon>Glomerellaceae</taxon>
        <taxon>Colletotrichum</taxon>
        <taxon>Colletotrichum graminicola species complex</taxon>
    </lineage>
</organism>
<dbReference type="RefSeq" id="XP_060409817.1">
    <property type="nucleotide sequence ID" value="XM_060564819.1"/>
</dbReference>
<dbReference type="EMBL" id="JAHLJV010000077">
    <property type="protein sequence ID" value="KAK1574280.1"/>
    <property type="molecule type" value="Genomic_DNA"/>
</dbReference>
<keyword evidence="2" id="KW-0812">Transmembrane</keyword>
<keyword evidence="4" id="KW-1185">Reference proteome</keyword>
<feature type="transmembrane region" description="Helical" evidence="2">
    <location>
        <begin position="64"/>
        <end position="82"/>
    </location>
</feature>